<dbReference type="AlphaFoldDB" id="A1RXS5"/>
<feature type="transmembrane region" description="Helical" evidence="9">
    <location>
        <begin position="274"/>
        <end position="296"/>
    </location>
</feature>
<keyword evidence="5" id="KW-0029">Amino-acid transport</keyword>
<evidence type="ECO:0000256" key="6">
    <source>
        <dbReference type="ARBA" id="ARBA00022989"/>
    </source>
</evidence>
<dbReference type="STRING" id="368408.Tpen_0600"/>
<evidence type="ECO:0000256" key="5">
    <source>
        <dbReference type="ARBA" id="ARBA00022970"/>
    </source>
</evidence>
<dbReference type="Pfam" id="PF02653">
    <property type="entry name" value="BPD_transp_2"/>
    <property type="match status" value="1"/>
</dbReference>
<dbReference type="eggNOG" id="arCOG01269">
    <property type="taxonomic scope" value="Archaea"/>
</dbReference>
<evidence type="ECO:0000256" key="1">
    <source>
        <dbReference type="ARBA" id="ARBA00004651"/>
    </source>
</evidence>
<dbReference type="CDD" id="cd06582">
    <property type="entry name" value="TM_PBP1_LivH_like"/>
    <property type="match status" value="1"/>
</dbReference>
<accession>A1RXS5</accession>
<evidence type="ECO:0000256" key="2">
    <source>
        <dbReference type="ARBA" id="ARBA00022448"/>
    </source>
</evidence>
<feature type="transmembrane region" description="Helical" evidence="9">
    <location>
        <begin position="90"/>
        <end position="110"/>
    </location>
</feature>
<dbReference type="InterPro" id="IPR001851">
    <property type="entry name" value="ABC_transp_permease"/>
</dbReference>
<feature type="transmembrane region" description="Helical" evidence="9">
    <location>
        <begin position="193"/>
        <end position="214"/>
    </location>
</feature>
<evidence type="ECO:0000256" key="4">
    <source>
        <dbReference type="ARBA" id="ARBA00022692"/>
    </source>
</evidence>
<organism evidence="10 11">
    <name type="scientific">Thermofilum pendens (strain DSM 2475 / Hrk 5)</name>
    <dbReference type="NCBI Taxonomy" id="368408"/>
    <lineage>
        <taxon>Archaea</taxon>
        <taxon>Thermoproteota</taxon>
        <taxon>Thermoprotei</taxon>
        <taxon>Thermofilales</taxon>
        <taxon>Thermofilaceae</taxon>
        <taxon>Thermofilum</taxon>
    </lineage>
</organism>
<sequence length="299" mass="32100">MLMLALLVDALVYGNLLALLSVGLSLTLLTTEVSNFAHGDFAVIGIYIAYTLSQVLNVTPYAFIPVAFAGGALVGLAVYFLVFDPLRDKASFVTLMIVSMALEFILRYSVQIYADVMQRLLKTFGRGFMFNDVRLALLGLHVDGVVVYSSITTLSLLVLLYVFLYRTKTGTAMRAAIENPQLAQTLGINVKKVYAYSWMLSAGFAAAAGVFLPFKIVVNPDTGFSLLLSMFAAVTVGGLGSLAGSLVGAYLISFSEIAATYFLSSLGLSTSYRALVSFLSIAVVLLLSPRGLAGLWSKR</sequence>
<evidence type="ECO:0000256" key="7">
    <source>
        <dbReference type="ARBA" id="ARBA00023136"/>
    </source>
</evidence>
<keyword evidence="2" id="KW-0813">Transport</keyword>
<keyword evidence="11" id="KW-1185">Reference proteome</keyword>
<proteinExistence type="inferred from homology"/>
<dbReference type="KEGG" id="tpe:Tpen_0600"/>
<comment type="similarity">
    <text evidence="8">Belongs to the binding-protein-dependent transport system permease family. LivHM subfamily.</text>
</comment>
<dbReference type="EnsemblBacteria" id="ABL78005">
    <property type="protein sequence ID" value="ABL78005"/>
    <property type="gene ID" value="Tpen_0600"/>
</dbReference>
<keyword evidence="6 9" id="KW-1133">Transmembrane helix</keyword>
<name>A1RXS5_THEPD</name>
<feature type="transmembrane region" description="Helical" evidence="9">
    <location>
        <begin position="226"/>
        <end position="253"/>
    </location>
</feature>
<reference evidence="11" key="1">
    <citation type="journal article" date="2008" name="J. Bacteriol.">
        <title>Genome sequence of Thermofilum pendens reveals an exceptional loss of biosynthetic pathways without genome reduction.</title>
        <authorList>
            <person name="Anderson I."/>
            <person name="Rodriguez J."/>
            <person name="Susanti D."/>
            <person name="Porat I."/>
            <person name="Reich C."/>
            <person name="Ulrich L.E."/>
            <person name="Elkins J.G."/>
            <person name="Mavromatis K."/>
            <person name="Lykidis A."/>
            <person name="Kim E."/>
            <person name="Thompson L.S."/>
            <person name="Nolan M."/>
            <person name="Land M."/>
            <person name="Copeland A."/>
            <person name="Lapidus A."/>
            <person name="Lucas S."/>
            <person name="Detter C."/>
            <person name="Zhulin I.B."/>
            <person name="Olsen G.J."/>
            <person name="Whitman W."/>
            <person name="Mukhopadhyay B."/>
            <person name="Bristow J."/>
            <person name="Kyrpides N."/>
        </authorList>
    </citation>
    <scope>NUCLEOTIDE SEQUENCE [LARGE SCALE GENOMIC DNA]</scope>
    <source>
        <strain evidence="11">DSM 2475 / Hrk 5</strain>
    </source>
</reference>
<dbReference type="GO" id="GO:0022857">
    <property type="term" value="F:transmembrane transporter activity"/>
    <property type="evidence" value="ECO:0007669"/>
    <property type="project" value="InterPro"/>
</dbReference>
<keyword evidence="4 9" id="KW-0812">Transmembrane</keyword>
<dbReference type="EMBL" id="CP000505">
    <property type="protein sequence ID" value="ABL78005.1"/>
    <property type="molecule type" value="Genomic_DNA"/>
</dbReference>
<keyword evidence="7 9" id="KW-0472">Membrane</keyword>
<keyword evidence="3" id="KW-1003">Cell membrane</keyword>
<evidence type="ECO:0000256" key="8">
    <source>
        <dbReference type="ARBA" id="ARBA00037998"/>
    </source>
</evidence>
<feature type="transmembrane region" description="Helical" evidence="9">
    <location>
        <begin position="12"/>
        <end position="29"/>
    </location>
</feature>
<feature type="transmembrane region" description="Helical" evidence="9">
    <location>
        <begin position="36"/>
        <end position="56"/>
    </location>
</feature>
<protein>
    <submittedName>
        <fullName evidence="10">Inner-membrane translocator</fullName>
    </submittedName>
</protein>
<evidence type="ECO:0000313" key="11">
    <source>
        <dbReference type="Proteomes" id="UP000000641"/>
    </source>
</evidence>
<evidence type="ECO:0000256" key="3">
    <source>
        <dbReference type="ARBA" id="ARBA00022475"/>
    </source>
</evidence>
<evidence type="ECO:0000256" key="9">
    <source>
        <dbReference type="SAM" id="Phobius"/>
    </source>
</evidence>
<dbReference type="PANTHER" id="PTHR11795:SF449">
    <property type="entry name" value="BRANCHED-CHAIN AMINO ACID TRANSPORT PERMEASE PROTEIN LIVH-RELATED"/>
    <property type="match status" value="1"/>
</dbReference>
<dbReference type="PANTHER" id="PTHR11795">
    <property type="entry name" value="BRANCHED-CHAIN AMINO ACID TRANSPORT SYSTEM PERMEASE PROTEIN LIVH"/>
    <property type="match status" value="1"/>
</dbReference>
<dbReference type="HOGENOM" id="CLU_039929_1_0_2"/>
<evidence type="ECO:0000313" key="10">
    <source>
        <dbReference type="EMBL" id="ABL78005.1"/>
    </source>
</evidence>
<dbReference type="GO" id="GO:0006865">
    <property type="term" value="P:amino acid transport"/>
    <property type="evidence" value="ECO:0007669"/>
    <property type="project" value="UniProtKB-KW"/>
</dbReference>
<dbReference type="Proteomes" id="UP000000641">
    <property type="component" value="Chromosome"/>
</dbReference>
<dbReference type="GO" id="GO:0005886">
    <property type="term" value="C:plasma membrane"/>
    <property type="evidence" value="ECO:0007669"/>
    <property type="project" value="UniProtKB-SubCell"/>
</dbReference>
<feature type="transmembrane region" description="Helical" evidence="9">
    <location>
        <begin position="145"/>
        <end position="164"/>
    </location>
</feature>
<gene>
    <name evidence="10" type="ordered locus">Tpen_0600</name>
</gene>
<comment type="subcellular location">
    <subcellularLocation>
        <location evidence="1">Cell membrane</location>
        <topology evidence="1">Multi-pass membrane protein</topology>
    </subcellularLocation>
</comment>
<dbReference type="InterPro" id="IPR052157">
    <property type="entry name" value="BCAA_transport_permease"/>
</dbReference>
<feature type="transmembrane region" description="Helical" evidence="9">
    <location>
        <begin position="62"/>
        <end position="83"/>
    </location>
</feature>